<proteinExistence type="predicted"/>
<evidence type="ECO:0000313" key="4">
    <source>
        <dbReference type="Proteomes" id="UP000321720"/>
    </source>
</evidence>
<dbReference type="Pfam" id="PF16653">
    <property type="entry name" value="Sacchrp_dh_C"/>
    <property type="match status" value="1"/>
</dbReference>
<keyword evidence="3" id="KW-0547">Nucleotide-binding</keyword>
<dbReference type="GO" id="GO:0005524">
    <property type="term" value="F:ATP binding"/>
    <property type="evidence" value="ECO:0007669"/>
    <property type="project" value="UniProtKB-KW"/>
</dbReference>
<organism evidence="3 4">
    <name type="scientific">Cellulomonas composti</name>
    <dbReference type="NCBI Taxonomy" id="266130"/>
    <lineage>
        <taxon>Bacteria</taxon>
        <taxon>Bacillati</taxon>
        <taxon>Actinomycetota</taxon>
        <taxon>Actinomycetes</taxon>
        <taxon>Micrococcales</taxon>
        <taxon>Cellulomonadaceae</taxon>
        <taxon>Cellulomonas</taxon>
    </lineage>
</organism>
<dbReference type="Pfam" id="PF03435">
    <property type="entry name" value="Sacchrp_dh_NADP"/>
    <property type="match status" value="1"/>
</dbReference>
<dbReference type="AlphaFoldDB" id="A0A511J8M1"/>
<comment type="caution">
    <text evidence="3">The sequence shown here is derived from an EMBL/GenBank/DDBJ whole genome shotgun (WGS) entry which is preliminary data.</text>
</comment>
<feature type="domain" description="Saccharopine dehydrogenase-like C-terminal" evidence="2">
    <location>
        <begin position="156"/>
        <end position="415"/>
    </location>
</feature>
<dbReference type="EMBL" id="BJWG01000003">
    <property type="protein sequence ID" value="GEL94338.1"/>
    <property type="molecule type" value="Genomic_DNA"/>
</dbReference>
<accession>A0A511J8M1</accession>
<keyword evidence="3" id="KW-0067">ATP-binding</keyword>
<gene>
    <name evidence="3" type="primary">lys1</name>
    <name evidence="3" type="ORF">CCO02nite_09960</name>
</gene>
<reference evidence="3 4" key="1">
    <citation type="submission" date="2019-07" db="EMBL/GenBank/DDBJ databases">
        <title>Whole genome shotgun sequence of Cellulomonas composti NBRC 100758.</title>
        <authorList>
            <person name="Hosoyama A."/>
            <person name="Uohara A."/>
            <person name="Ohji S."/>
            <person name="Ichikawa N."/>
        </authorList>
    </citation>
    <scope>NUCLEOTIDE SEQUENCE [LARGE SCALE GENOMIC DNA]</scope>
    <source>
        <strain evidence="3 4">NBRC 100758</strain>
    </source>
</reference>
<dbReference type="InterPro" id="IPR005097">
    <property type="entry name" value="Sacchrp_dh_NADP-bd"/>
</dbReference>
<dbReference type="Gene3D" id="3.40.50.720">
    <property type="entry name" value="NAD(P)-binding Rossmann-like Domain"/>
    <property type="match status" value="1"/>
</dbReference>
<dbReference type="Gene3D" id="3.30.360.10">
    <property type="entry name" value="Dihydrodipicolinate Reductase, domain 2"/>
    <property type="match status" value="1"/>
</dbReference>
<name>A0A511J8M1_9CELL</name>
<protein>
    <submittedName>
        <fullName evidence="3">ATP-binding protein</fullName>
    </submittedName>
</protein>
<dbReference type="SUPFAM" id="SSF51735">
    <property type="entry name" value="NAD(P)-binding Rossmann-fold domains"/>
    <property type="match status" value="1"/>
</dbReference>
<dbReference type="PANTHER" id="PTHR43796:SF2">
    <property type="entry name" value="CARBOXYNORSPERMIDINE SYNTHASE"/>
    <property type="match status" value="1"/>
</dbReference>
<feature type="domain" description="Saccharopine dehydrogenase NADP binding" evidence="1">
    <location>
        <begin position="10"/>
        <end position="151"/>
    </location>
</feature>
<keyword evidence="4" id="KW-1185">Reference proteome</keyword>
<evidence type="ECO:0000313" key="3">
    <source>
        <dbReference type="EMBL" id="GEL94338.1"/>
    </source>
</evidence>
<dbReference type="InterPro" id="IPR036291">
    <property type="entry name" value="NAD(P)-bd_dom_sf"/>
</dbReference>
<dbReference type="PANTHER" id="PTHR43796">
    <property type="entry name" value="CARBOXYNORSPERMIDINE SYNTHASE"/>
    <property type="match status" value="1"/>
</dbReference>
<evidence type="ECO:0000259" key="1">
    <source>
        <dbReference type="Pfam" id="PF03435"/>
    </source>
</evidence>
<dbReference type="InterPro" id="IPR032095">
    <property type="entry name" value="Sacchrp_dh-like_C"/>
</dbReference>
<evidence type="ECO:0000259" key="2">
    <source>
        <dbReference type="Pfam" id="PF16653"/>
    </source>
</evidence>
<dbReference type="Proteomes" id="UP000321720">
    <property type="component" value="Unassembled WGS sequence"/>
</dbReference>
<sequence>MNAEAGLVRVLVVGSGGVGDAVARIAARRRFFERLVVADVDLGRAQRTVEAASAHDVVGGRFLAAVVDASSAEAVEALVREHGATHVLNAVDPRFVLPIFEGVRAAGAHYLDMAMSLSHAHPERPYELPGVKLGDEQFAQAAQWEADGRLALVGIGVEPGLSDVFARYAADHLFGAIDELGVRDGANLEVLGEAGEPIFAPSFSIWTTIEECLNPPVIWSADRAEAGAGLQDGWFTVAPFHEPEVFRFPDPIGDVECVHVEHEEVLLMPRWVDARKVTFKYGLGEEFIGVLQTLHRLGLDRTEPVTVRGVPVSPRDVVAAALPDPATIGPRMTGSTCAGLLVTGTGKDGAPREVYLYHLVDNAWSMAEYGAQCVVWQTAVNPVVALELLAAGTWSGTGVLGPEAFDAVPFLELLAAPTPQGYGSPWGLEERDPS</sequence>